<dbReference type="Proteomes" id="UP000607653">
    <property type="component" value="Unassembled WGS sequence"/>
</dbReference>
<dbReference type="EMBL" id="DUZY01000007">
    <property type="protein sequence ID" value="DAD44971.1"/>
    <property type="molecule type" value="Genomic_DNA"/>
</dbReference>
<dbReference type="AlphaFoldDB" id="A0A822ZN57"/>
<proteinExistence type="predicted"/>
<gene>
    <name evidence="2" type="ORF">HUJ06_003201</name>
</gene>
<evidence type="ECO:0000313" key="3">
    <source>
        <dbReference type="Proteomes" id="UP000607653"/>
    </source>
</evidence>
<evidence type="ECO:0000256" key="1">
    <source>
        <dbReference type="SAM" id="MobiDB-lite"/>
    </source>
</evidence>
<reference evidence="2 3" key="1">
    <citation type="journal article" date="2020" name="Mol. Biol. Evol.">
        <title>Distinct Expression and Methylation Patterns for Genes with Different Fates following a Single Whole-Genome Duplication in Flowering Plants.</title>
        <authorList>
            <person name="Shi T."/>
            <person name="Rahmani R.S."/>
            <person name="Gugger P.F."/>
            <person name="Wang M."/>
            <person name="Li H."/>
            <person name="Zhang Y."/>
            <person name="Li Z."/>
            <person name="Wang Q."/>
            <person name="Van de Peer Y."/>
            <person name="Marchal K."/>
            <person name="Chen J."/>
        </authorList>
    </citation>
    <scope>NUCLEOTIDE SEQUENCE [LARGE SCALE GENOMIC DNA]</scope>
    <source>
        <tissue evidence="2">Leaf</tissue>
    </source>
</reference>
<accession>A0A822ZN57</accession>
<keyword evidence="3" id="KW-1185">Reference proteome</keyword>
<organism evidence="2 3">
    <name type="scientific">Nelumbo nucifera</name>
    <name type="common">Sacred lotus</name>
    <dbReference type="NCBI Taxonomy" id="4432"/>
    <lineage>
        <taxon>Eukaryota</taxon>
        <taxon>Viridiplantae</taxon>
        <taxon>Streptophyta</taxon>
        <taxon>Embryophyta</taxon>
        <taxon>Tracheophyta</taxon>
        <taxon>Spermatophyta</taxon>
        <taxon>Magnoliopsida</taxon>
        <taxon>Proteales</taxon>
        <taxon>Nelumbonaceae</taxon>
        <taxon>Nelumbo</taxon>
    </lineage>
</organism>
<feature type="region of interest" description="Disordered" evidence="1">
    <location>
        <begin position="1"/>
        <end position="43"/>
    </location>
</feature>
<protein>
    <submittedName>
        <fullName evidence="2">Uncharacterized protein</fullName>
    </submittedName>
</protein>
<evidence type="ECO:0000313" key="2">
    <source>
        <dbReference type="EMBL" id="DAD44971.1"/>
    </source>
</evidence>
<comment type="caution">
    <text evidence="2">The sequence shown here is derived from an EMBL/GenBank/DDBJ whole genome shotgun (WGS) entry which is preliminary data.</text>
</comment>
<name>A0A822ZN57_NELNU</name>
<sequence length="59" mass="6868">MTNTNTVQRQMHGWSTLYRRTGKKKGQNKGHQAQQKATNEHKQLSKMLEQEAILLFSIL</sequence>